<comment type="subcellular location">
    <subcellularLocation>
        <location evidence="1">Nucleus</location>
        <location evidence="1">Nucleolus</location>
    </subcellularLocation>
</comment>
<evidence type="ECO:0000256" key="4">
    <source>
        <dbReference type="ARBA" id="ARBA00022574"/>
    </source>
</evidence>
<keyword evidence="6" id="KW-0539">Nucleus</keyword>
<evidence type="ECO:0000256" key="8">
    <source>
        <dbReference type="SAM" id="Coils"/>
    </source>
</evidence>
<evidence type="ECO:0000313" key="14">
    <source>
        <dbReference type="Proteomes" id="UP000278627"/>
    </source>
</evidence>
<dbReference type="GO" id="GO:0030686">
    <property type="term" value="C:90S preribosome"/>
    <property type="evidence" value="ECO:0007669"/>
    <property type="project" value="TreeGrafter"/>
</dbReference>
<keyword evidence="4 7" id="KW-0853">WD repeat</keyword>
<dbReference type="AlphaFoldDB" id="A0A0N4SXH7"/>
<dbReference type="InterPro" id="IPR056551">
    <property type="entry name" value="Beta-prop_NOL10_N"/>
</dbReference>
<evidence type="ECO:0000256" key="6">
    <source>
        <dbReference type="ARBA" id="ARBA00023242"/>
    </source>
</evidence>
<keyword evidence="5" id="KW-0677">Repeat</keyword>
<dbReference type="PROSITE" id="PS50082">
    <property type="entry name" value="WD_REPEATS_2"/>
    <property type="match status" value="1"/>
</dbReference>
<dbReference type="InterPro" id="IPR012580">
    <property type="entry name" value="NUC153"/>
</dbReference>
<dbReference type="EMBL" id="UZAD01000016">
    <property type="protein sequence ID" value="VDN81568.1"/>
    <property type="molecule type" value="Genomic_DNA"/>
</dbReference>
<evidence type="ECO:0000256" key="7">
    <source>
        <dbReference type="PROSITE-ProRule" id="PRU00221"/>
    </source>
</evidence>
<evidence type="ECO:0000256" key="2">
    <source>
        <dbReference type="ARBA" id="ARBA00005264"/>
    </source>
</evidence>
<keyword evidence="8" id="KW-0175">Coiled coil</keyword>
<name>A0A0N4SXH7_BRUPA</name>
<gene>
    <name evidence="13" type="ORF">BPAG_LOCUS382</name>
</gene>
<dbReference type="STRING" id="6280.A0A0N4SXH7"/>
<evidence type="ECO:0000259" key="12">
    <source>
        <dbReference type="Pfam" id="PF23098"/>
    </source>
</evidence>
<keyword evidence="14" id="KW-1185">Reference proteome</keyword>
<dbReference type="SMART" id="SM00320">
    <property type="entry name" value="WD40"/>
    <property type="match status" value="3"/>
</dbReference>
<dbReference type="InterPro" id="IPR040382">
    <property type="entry name" value="NOL10/Enp2"/>
</dbReference>
<dbReference type="WBParaSite" id="BPAG_0000038101-mRNA-1">
    <property type="protein sequence ID" value="BPAG_0000038101-mRNA-1"/>
    <property type="gene ID" value="BPAG_0000038101"/>
</dbReference>
<dbReference type="SUPFAM" id="SSF50978">
    <property type="entry name" value="WD40 repeat-like"/>
    <property type="match status" value="1"/>
</dbReference>
<dbReference type="Pfam" id="PF23098">
    <property type="entry name" value="Beta-prop_NOL10_N"/>
    <property type="match status" value="1"/>
</dbReference>
<reference evidence="13 14" key="2">
    <citation type="submission" date="2018-11" db="EMBL/GenBank/DDBJ databases">
        <authorList>
            <consortium name="Pathogen Informatics"/>
        </authorList>
    </citation>
    <scope>NUCLEOTIDE SEQUENCE [LARGE SCALE GENOMIC DNA]</scope>
</reference>
<proteinExistence type="inferred from homology"/>
<evidence type="ECO:0000259" key="10">
    <source>
        <dbReference type="Pfam" id="PF08159"/>
    </source>
</evidence>
<sequence length="737" mass="84252">MHVGTSPELSVILKMPIISYNLLIRRYWFKMQILSTNDVKIYNLSAGKSIPEWITDRKRRKLEQKDIDLRRRIQLIQDFDMPDISNTVTVSPDGRYIFATGTYRPLLKCFDVSDLSLKFSRGLDADVVKMAVLSEDYSKFVLLEEERYVEVHVAYGRYFRMRIPKFGHDMAFCHEVSDLYIVGNGSEIFRLNLEEGKFLAPLMTSSSSLTCCEFNRDHHLFICGTNDGRIEAWDHRDADRCAILDCALRFQTNNSKLPTVTSVCFKNALHLGVLLFDIRSNKPLLIKDHQTGLPVNKIDFVPEHNLVLSMDMRLLKIWEGTGGKPFAAIEPGSNLSDFCRYPDSGLLFFANEAPKMLQYFVPAIGTAPKWCSYLETVTEELEETEQPTVYDDYKFVTKEQLEEVGLLHLIGTSLLRAYMHGYFIDTRLYNKAKTFIQPLAYENYKQRKIMEKIDDERSLSTANSKPGKPKLPSINKELAAKLLALTEEMKNADGRKNKKNKDAASILSDKRFGSLFTNPDFQVDENSEQFQLLLTAMKKLGGEQQKLSKKEGGNTNSNNNKSTEDLDIDESTSSDSSRSNDESLIEIDERYERSAAEELSMINDNENSDDDEMQSVMLKKLKTVKPKGFDLIESDIDEDIVQCLKQKVEAGTMGMKRRDLLDIGGSEQCVPFGGLQVTFKMKTCRLAAKKECSVKREKQHLTERKEVRRGAREITKVLKKPSVWGNCRQKRPLKKVV</sequence>
<feature type="domain" description="NUC153" evidence="10">
    <location>
        <begin position="509"/>
        <end position="533"/>
    </location>
</feature>
<evidence type="ECO:0000256" key="1">
    <source>
        <dbReference type="ARBA" id="ARBA00004604"/>
    </source>
</evidence>
<evidence type="ECO:0000313" key="13">
    <source>
        <dbReference type="EMBL" id="VDN81568.1"/>
    </source>
</evidence>
<dbReference type="PANTHER" id="PTHR14927:SF0">
    <property type="entry name" value="NUCLEOLAR PROTEIN 10"/>
    <property type="match status" value="1"/>
</dbReference>
<evidence type="ECO:0000256" key="9">
    <source>
        <dbReference type="SAM" id="MobiDB-lite"/>
    </source>
</evidence>
<feature type="domain" description="Nucleolar protein 10-like second" evidence="11">
    <location>
        <begin position="389"/>
        <end position="436"/>
    </location>
</feature>
<evidence type="ECO:0000256" key="5">
    <source>
        <dbReference type="ARBA" id="ARBA00022737"/>
    </source>
</evidence>
<feature type="coiled-coil region" evidence="8">
    <location>
        <begin position="475"/>
        <end position="502"/>
    </location>
</feature>
<comment type="similarity">
    <text evidence="2">Belongs to the WD repeat NOL10/ENP2 family.</text>
</comment>
<feature type="domain" description="Nucleolar protein 10-like N-terminal" evidence="12">
    <location>
        <begin position="31"/>
        <end position="386"/>
    </location>
</feature>
<feature type="region of interest" description="Disordered" evidence="9">
    <location>
        <begin position="543"/>
        <end position="586"/>
    </location>
</feature>
<evidence type="ECO:0000313" key="15">
    <source>
        <dbReference type="WBParaSite" id="BPAG_0000038101-mRNA-1"/>
    </source>
</evidence>
<accession>A0A0N4SXH7</accession>
<reference evidence="15" key="1">
    <citation type="submission" date="2017-02" db="UniProtKB">
        <authorList>
            <consortium name="WormBaseParasite"/>
        </authorList>
    </citation>
    <scope>IDENTIFICATION</scope>
</reference>
<dbReference type="InterPro" id="IPR015943">
    <property type="entry name" value="WD40/YVTN_repeat-like_dom_sf"/>
</dbReference>
<dbReference type="PANTHER" id="PTHR14927">
    <property type="entry name" value="NUCLEOLAR PROTEIN 10"/>
    <property type="match status" value="1"/>
</dbReference>
<evidence type="ECO:0000259" key="11">
    <source>
        <dbReference type="Pfam" id="PF23097"/>
    </source>
</evidence>
<organism evidence="15">
    <name type="scientific">Brugia pahangi</name>
    <name type="common">Filarial nematode worm</name>
    <dbReference type="NCBI Taxonomy" id="6280"/>
    <lineage>
        <taxon>Eukaryota</taxon>
        <taxon>Metazoa</taxon>
        <taxon>Ecdysozoa</taxon>
        <taxon>Nematoda</taxon>
        <taxon>Chromadorea</taxon>
        <taxon>Rhabditida</taxon>
        <taxon>Spirurina</taxon>
        <taxon>Spiruromorpha</taxon>
        <taxon>Filarioidea</taxon>
        <taxon>Onchocercidae</taxon>
        <taxon>Brugia</taxon>
    </lineage>
</organism>
<dbReference type="InterPro" id="IPR001680">
    <property type="entry name" value="WD40_rpt"/>
</dbReference>
<dbReference type="Pfam" id="PF08159">
    <property type="entry name" value="NUC153"/>
    <property type="match status" value="1"/>
</dbReference>
<dbReference type="InterPro" id="IPR036322">
    <property type="entry name" value="WD40_repeat_dom_sf"/>
</dbReference>
<dbReference type="InterPro" id="IPR056550">
    <property type="entry name" value="NOL10_2nd"/>
</dbReference>
<protein>
    <recommendedName>
        <fullName evidence="3">Nucleolar protein 10</fullName>
    </recommendedName>
</protein>
<dbReference type="Gene3D" id="2.130.10.10">
    <property type="entry name" value="YVTN repeat-like/Quinoprotein amine dehydrogenase"/>
    <property type="match status" value="1"/>
</dbReference>
<dbReference type="GO" id="GO:0032040">
    <property type="term" value="C:small-subunit processome"/>
    <property type="evidence" value="ECO:0007669"/>
    <property type="project" value="TreeGrafter"/>
</dbReference>
<dbReference type="Proteomes" id="UP000278627">
    <property type="component" value="Unassembled WGS sequence"/>
</dbReference>
<dbReference type="GO" id="GO:0000462">
    <property type="term" value="P:maturation of SSU-rRNA from tricistronic rRNA transcript (SSU-rRNA, 5.8S rRNA, LSU-rRNA)"/>
    <property type="evidence" value="ECO:0007669"/>
    <property type="project" value="TreeGrafter"/>
</dbReference>
<evidence type="ECO:0000256" key="3">
    <source>
        <dbReference type="ARBA" id="ARBA00015517"/>
    </source>
</evidence>
<feature type="repeat" description="WD" evidence="7">
    <location>
        <begin position="202"/>
        <end position="234"/>
    </location>
</feature>
<dbReference type="Pfam" id="PF23097">
    <property type="entry name" value="NOL10_2nd"/>
    <property type="match status" value="1"/>
</dbReference>